<protein>
    <submittedName>
        <fullName evidence="2">Uncharacterized protein</fullName>
    </submittedName>
</protein>
<organism evidence="2 3">
    <name type="scientific">Brachybacterium tyrofermentans</name>
    <dbReference type="NCBI Taxonomy" id="47848"/>
    <lineage>
        <taxon>Bacteria</taxon>
        <taxon>Bacillati</taxon>
        <taxon>Actinomycetota</taxon>
        <taxon>Actinomycetes</taxon>
        <taxon>Micrococcales</taxon>
        <taxon>Dermabacteraceae</taxon>
        <taxon>Brachybacterium</taxon>
    </lineage>
</organism>
<feature type="compositionally biased region" description="Basic residues" evidence="1">
    <location>
        <begin position="39"/>
        <end position="53"/>
    </location>
</feature>
<name>A0ABW0FB57_9MICO</name>
<proteinExistence type="predicted"/>
<dbReference type="EMBL" id="JBHSLN010000012">
    <property type="protein sequence ID" value="MFC5296672.1"/>
    <property type="molecule type" value="Genomic_DNA"/>
</dbReference>
<dbReference type="RefSeq" id="WP_193116231.1">
    <property type="nucleotide sequence ID" value="NZ_BAAAIR010000046.1"/>
</dbReference>
<dbReference type="Proteomes" id="UP001595937">
    <property type="component" value="Unassembled WGS sequence"/>
</dbReference>
<feature type="region of interest" description="Disordered" evidence="1">
    <location>
        <begin position="33"/>
        <end position="53"/>
    </location>
</feature>
<reference evidence="3" key="1">
    <citation type="journal article" date="2019" name="Int. J. Syst. Evol. Microbiol.">
        <title>The Global Catalogue of Microorganisms (GCM) 10K type strain sequencing project: providing services to taxonomists for standard genome sequencing and annotation.</title>
        <authorList>
            <consortium name="The Broad Institute Genomics Platform"/>
            <consortium name="The Broad Institute Genome Sequencing Center for Infectious Disease"/>
            <person name="Wu L."/>
            <person name="Ma J."/>
        </authorList>
    </citation>
    <scope>NUCLEOTIDE SEQUENCE [LARGE SCALE GENOMIC DNA]</scope>
    <source>
        <strain evidence="3">CGMCC 1.16455</strain>
    </source>
</reference>
<evidence type="ECO:0000256" key="1">
    <source>
        <dbReference type="SAM" id="MobiDB-lite"/>
    </source>
</evidence>
<sequence>MSAATPIVLLLLLVAAVVAVLMVLLATGRIGSGIEAPRGHRRARRPIRSKNLR</sequence>
<dbReference type="GeneID" id="303298550"/>
<evidence type="ECO:0000313" key="3">
    <source>
        <dbReference type="Proteomes" id="UP001595937"/>
    </source>
</evidence>
<evidence type="ECO:0000313" key="2">
    <source>
        <dbReference type="EMBL" id="MFC5296672.1"/>
    </source>
</evidence>
<comment type="caution">
    <text evidence="2">The sequence shown here is derived from an EMBL/GenBank/DDBJ whole genome shotgun (WGS) entry which is preliminary data.</text>
</comment>
<keyword evidence="3" id="KW-1185">Reference proteome</keyword>
<accession>A0ABW0FB57</accession>
<gene>
    <name evidence="2" type="ORF">ACFPK8_04050</name>
</gene>